<geneLocation type="plasmid" evidence="1">
    <name>pECJS-B60-267</name>
</geneLocation>
<dbReference type="EMBL" id="KX254341">
    <property type="protein sequence ID" value="AOF43623.1"/>
    <property type="molecule type" value="Genomic_DNA"/>
</dbReference>
<protein>
    <submittedName>
        <fullName evidence="1">Uncharacterized protein</fullName>
    </submittedName>
</protein>
<reference evidence="2 3" key="2">
    <citation type="submission" date="2018-10" db="EMBL/GenBank/DDBJ databases">
        <title>First identification of the mcr gene in New Zealand.</title>
        <authorList>
            <person name="Creighton J."/>
            <person name="Anderson T."/>
            <person name="Howard J."/>
            <person name="Heffernan H."/>
            <person name="Freeman J."/>
        </authorList>
    </citation>
    <scope>NUCLEOTIDE SEQUENCE [LARGE SCALE GENOMIC DNA]</scope>
    <source>
        <strain evidence="2 3">CHL5009T</strain>
        <plasmid evidence="3">pchl5009t-94k</plasmid>
        <plasmid evidence="2">pCHL5009T-94k</plasmid>
    </source>
</reference>
<accession>A0A1B3IRC5</accession>
<geneLocation type="plasmid" evidence="2">
    <name>pCHL5009T-94k</name>
</geneLocation>
<geneLocation type="plasmid" evidence="3">
    <name>pchl5009t-94k</name>
</geneLocation>
<dbReference type="RefSeq" id="WP_032482494.1">
    <property type="nucleotide sequence ID" value="NZ_MZ054178.1"/>
</dbReference>
<name>A0A1B3IRC5_ECOLX</name>
<evidence type="ECO:0000313" key="1">
    <source>
        <dbReference type="EMBL" id="AOF43623.1"/>
    </source>
</evidence>
<evidence type="ECO:0000313" key="2">
    <source>
        <dbReference type="EMBL" id="AYM25129.1"/>
    </source>
</evidence>
<dbReference type="AlphaFoldDB" id="A0A1B3IRC5"/>
<dbReference type="Proteomes" id="UP000270045">
    <property type="component" value="Plasmid pCHL5009T-94k"/>
</dbReference>
<gene>
    <name evidence="2" type="ORF">D9C02_25095</name>
</gene>
<dbReference type="EMBL" id="CP032938">
    <property type="protein sequence ID" value="AYM25129.1"/>
    <property type="molecule type" value="Genomic_DNA"/>
</dbReference>
<evidence type="ECO:0000313" key="3">
    <source>
        <dbReference type="Proteomes" id="UP000270045"/>
    </source>
</evidence>
<reference evidence="1" key="1">
    <citation type="submission" date="2016-05" db="EMBL/GenBank/DDBJ databases">
        <title>Characterization of Diversified mcr-1 Coding Plasmids and the Potential Transmission Mechanism.</title>
        <authorList>
            <person name="Li R."/>
            <person name="Xie M."/>
            <person name="Zhou Y."/>
            <person name="Lin D."/>
            <person name="Chen S."/>
        </authorList>
    </citation>
    <scope>NUCLEOTIDE SEQUENCE</scope>
    <source>
        <strain evidence="1">JS-B60</strain>
        <plasmid evidence="1">pECJS-B60-267</plasmid>
    </source>
</reference>
<sequence>MQKMHIRNRMRIFMVMLSKLDADAASNIRDQHDYERALALIDELFDWYRSLGGSFAGIRRIQQNGAKHRDPGEVTMKILGGFCI</sequence>
<keyword evidence="1" id="KW-0614">Plasmid</keyword>
<proteinExistence type="predicted"/>
<organism evidence="1">
    <name type="scientific">Escherichia coli</name>
    <dbReference type="NCBI Taxonomy" id="562"/>
    <lineage>
        <taxon>Bacteria</taxon>
        <taxon>Pseudomonadati</taxon>
        <taxon>Pseudomonadota</taxon>
        <taxon>Gammaproteobacteria</taxon>
        <taxon>Enterobacterales</taxon>
        <taxon>Enterobacteriaceae</taxon>
        <taxon>Escherichia</taxon>
    </lineage>
</organism>